<proteinExistence type="predicted"/>
<dbReference type="EMBL" id="JACYXZ010000003">
    <property type="protein sequence ID" value="MBD8870325.1"/>
    <property type="molecule type" value="Genomic_DNA"/>
</dbReference>
<evidence type="ECO:0000313" key="1">
    <source>
        <dbReference type="EMBL" id="MBD8870325.1"/>
    </source>
</evidence>
<gene>
    <name evidence="1" type="ORF">IE331_11880</name>
</gene>
<protein>
    <submittedName>
        <fullName evidence="1">Uncharacterized protein</fullName>
    </submittedName>
</protein>
<reference evidence="1" key="1">
    <citation type="submission" date="2020-09" db="EMBL/GenBank/DDBJ databases">
        <title>Nocardioides sp. strain MJB4 16S ribosomal RNA gene Genome sequencing and assembly.</title>
        <authorList>
            <person name="Kim I."/>
        </authorList>
    </citation>
    <scope>NUCLEOTIDE SEQUENCE</scope>
    <source>
        <strain evidence="1">MJB4</strain>
    </source>
</reference>
<accession>A0A927K9W9</accession>
<dbReference type="Proteomes" id="UP000616839">
    <property type="component" value="Unassembled WGS sequence"/>
</dbReference>
<comment type="caution">
    <text evidence="1">The sequence shown here is derived from an EMBL/GenBank/DDBJ whole genome shotgun (WGS) entry which is preliminary data.</text>
</comment>
<keyword evidence="2" id="KW-1185">Reference proteome</keyword>
<organism evidence="1 2">
    <name type="scientific">Nocardioides donggukensis</name>
    <dbReference type="NCBI Taxonomy" id="2774019"/>
    <lineage>
        <taxon>Bacteria</taxon>
        <taxon>Bacillati</taxon>
        <taxon>Actinomycetota</taxon>
        <taxon>Actinomycetes</taxon>
        <taxon>Propionibacteriales</taxon>
        <taxon>Nocardioidaceae</taxon>
        <taxon>Nocardioides</taxon>
    </lineage>
</organism>
<evidence type="ECO:0000313" key="2">
    <source>
        <dbReference type="Proteomes" id="UP000616839"/>
    </source>
</evidence>
<dbReference type="AlphaFoldDB" id="A0A927K9W9"/>
<sequence>MSVHLRRSDENSREIEALAVLLGGRVGLDGVLDDLNRRGRRAWGAFGRAVHRAVTWDAADRRDPHWWPQGISTSADATDEEDLEGRRVVLVSWYSKAGEGSRISFLDLDTLRYRHVLLVVPELAADGTVRLEPLKVHAGGIVWCGPYLHVAATARGFMTCRMDDLMRVPDDRAGALETHGYRYLLPVRFTYRADADEGHERMRFSFLSIDRGADPPALVAGEYGRHRQTTRLARFPLDPRTLHLVAGDDGVSRPVLLDDGGVVQMQGAVVARGRYHVTASKGPWTPGSVYVGGPGAFRRFRWATPIGPEDVSYWPSRDQLWSVTEHPRRRWVFSMRRDWFDRR</sequence>
<name>A0A927K9W9_9ACTN</name>
<dbReference type="RefSeq" id="WP_192143638.1">
    <property type="nucleotide sequence ID" value="NZ_JACYXZ010000003.1"/>
</dbReference>